<dbReference type="Proteomes" id="UP000091857">
    <property type="component" value="Chromosome 10"/>
</dbReference>
<evidence type="ECO:0000313" key="1">
    <source>
        <dbReference type="EMBL" id="KAG8646374.1"/>
    </source>
</evidence>
<accession>A0ACB7H2Q2</accession>
<sequence>MLLLIIRSIIFLMIYVKSKKAIQYLRLSFGDLARRKRETIQRRLKMASFCSAPARSSQLIQRCHRPTTRVEIPSITTALKLSQTISDSRCLFSASIRFKNAITLQIRRRLLVAFASNSNPSSGDSIQDKSDGNTSDAARGPPFLTILAGFLVLFTVFWVFGSVIMWLFGLIVKSPPAN</sequence>
<protein>
    <submittedName>
        <fullName evidence="1">Uncharacterized protein</fullName>
    </submittedName>
</protein>
<proteinExistence type="predicted"/>
<comment type="caution">
    <text evidence="1">The sequence shown here is derived from an EMBL/GenBank/DDBJ whole genome shotgun (WGS) entry which is preliminary data.</text>
</comment>
<reference evidence="2" key="1">
    <citation type="journal article" date="2016" name="Nat. Biotechnol.">
        <title>Sequencing wild and cultivated cassava and related species reveals extensive interspecific hybridization and genetic diversity.</title>
        <authorList>
            <person name="Bredeson J.V."/>
            <person name="Lyons J.B."/>
            <person name="Prochnik S.E."/>
            <person name="Wu G.A."/>
            <person name="Ha C.M."/>
            <person name="Edsinger-Gonzales E."/>
            <person name="Grimwood J."/>
            <person name="Schmutz J."/>
            <person name="Rabbi I.Y."/>
            <person name="Egesi C."/>
            <person name="Nauluvula P."/>
            <person name="Lebot V."/>
            <person name="Ndunguru J."/>
            <person name="Mkamilo G."/>
            <person name="Bart R.S."/>
            <person name="Setter T.L."/>
            <person name="Gleadow R.M."/>
            <person name="Kulakow P."/>
            <person name="Ferguson M.E."/>
            <person name="Rounsley S."/>
            <person name="Rokhsar D.S."/>
        </authorList>
    </citation>
    <scope>NUCLEOTIDE SEQUENCE [LARGE SCALE GENOMIC DNA]</scope>
    <source>
        <strain evidence="2">cv. AM560-2</strain>
    </source>
</reference>
<evidence type="ECO:0000313" key="2">
    <source>
        <dbReference type="Proteomes" id="UP000091857"/>
    </source>
</evidence>
<keyword evidence="2" id="KW-1185">Reference proteome</keyword>
<gene>
    <name evidence="1" type="ORF">MANES_10G151900v8</name>
</gene>
<name>A0ACB7H2Q2_MANES</name>
<organism evidence="1 2">
    <name type="scientific">Manihot esculenta</name>
    <name type="common">Cassava</name>
    <name type="synonym">Jatropha manihot</name>
    <dbReference type="NCBI Taxonomy" id="3983"/>
    <lineage>
        <taxon>Eukaryota</taxon>
        <taxon>Viridiplantae</taxon>
        <taxon>Streptophyta</taxon>
        <taxon>Embryophyta</taxon>
        <taxon>Tracheophyta</taxon>
        <taxon>Spermatophyta</taxon>
        <taxon>Magnoliopsida</taxon>
        <taxon>eudicotyledons</taxon>
        <taxon>Gunneridae</taxon>
        <taxon>Pentapetalae</taxon>
        <taxon>rosids</taxon>
        <taxon>fabids</taxon>
        <taxon>Malpighiales</taxon>
        <taxon>Euphorbiaceae</taxon>
        <taxon>Crotonoideae</taxon>
        <taxon>Manihoteae</taxon>
        <taxon>Manihot</taxon>
    </lineage>
</organism>
<dbReference type="EMBL" id="CM004396">
    <property type="protein sequence ID" value="KAG8646374.1"/>
    <property type="molecule type" value="Genomic_DNA"/>
</dbReference>